<evidence type="ECO:0000313" key="3">
    <source>
        <dbReference type="Proteomes" id="UP000305887"/>
    </source>
</evidence>
<feature type="transmembrane region" description="Helical" evidence="1">
    <location>
        <begin position="7"/>
        <end position="28"/>
    </location>
</feature>
<proteinExistence type="predicted"/>
<keyword evidence="3" id="KW-1185">Reference proteome</keyword>
<dbReference type="AlphaFoldDB" id="A0A5C4MJZ7"/>
<keyword evidence="1" id="KW-0472">Membrane</keyword>
<protein>
    <submittedName>
        <fullName evidence="2">DUF3429 domain-containing protein</fullName>
    </submittedName>
</protein>
<comment type="caution">
    <text evidence="2">The sequence shown here is derived from an EMBL/GenBank/DDBJ whole genome shotgun (WGS) entry which is preliminary data.</text>
</comment>
<dbReference type="PANTHER" id="PTHR15887">
    <property type="entry name" value="TRANSMEMBRANE PROTEIN 69"/>
    <property type="match status" value="1"/>
</dbReference>
<name>A0A5C4MJZ7_9RHOB</name>
<organism evidence="2 3">
    <name type="scientific">Rubellimicrobium rubrum</name>
    <dbReference type="NCBI Taxonomy" id="2585369"/>
    <lineage>
        <taxon>Bacteria</taxon>
        <taxon>Pseudomonadati</taxon>
        <taxon>Pseudomonadota</taxon>
        <taxon>Alphaproteobacteria</taxon>
        <taxon>Rhodobacterales</taxon>
        <taxon>Roseobacteraceae</taxon>
        <taxon>Rubellimicrobium</taxon>
    </lineage>
</organism>
<feature type="transmembrane region" description="Helical" evidence="1">
    <location>
        <begin position="88"/>
        <end position="110"/>
    </location>
</feature>
<dbReference type="EMBL" id="VDFU01000043">
    <property type="protein sequence ID" value="TNC46026.1"/>
    <property type="molecule type" value="Genomic_DNA"/>
</dbReference>
<feature type="transmembrane region" description="Helical" evidence="1">
    <location>
        <begin position="122"/>
        <end position="143"/>
    </location>
</feature>
<sequence length="144" mass="15523">MKQIPRSALYLGLAGVLPFAWGALTILIPGLGDWSLDVLGSRLSGRTLLLGYGTVILSFMSGVIWGYATHARGRHAAALYALSTVPALWAFFLGFSALALALGFIALLGLDWHSQRTLLAPAWWMRLRLLLTALVVFCLLSGVP</sequence>
<feature type="transmembrane region" description="Helical" evidence="1">
    <location>
        <begin position="48"/>
        <end position="68"/>
    </location>
</feature>
<reference evidence="2 3" key="1">
    <citation type="submission" date="2019-06" db="EMBL/GenBank/DDBJ databases">
        <title>YIM 131921 draft genome.</title>
        <authorList>
            <person name="Jiang L."/>
        </authorList>
    </citation>
    <scope>NUCLEOTIDE SEQUENCE [LARGE SCALE GENOMIC DNA]</scope>
    <source>
        <strain evidence="2 3">YIM 131921</strain>
    </source>
</reference>
<dbReference type="OrthoDB" id="5297436at2"/>
<evidence type="ECO:0000313" key="2">
    <source>
        <dbReference type="EMBL" id="TNC46026.1"/>
    </source>
</evidence>
<keyword evidence="1" id="KW-1133">Transmembrane helix</keyword>
<dbReference type="Proteomes" id="UP000305887">
    <property type="component" value="Unassembled WGS sequence"/>
</dbReference>
<evidence type="ECO:0000256" key="1">
    <source>
        <dbReference type="SAM" id="Phobius"/>
    </source>
</evidence>
<dbReference type="PANTHER" id="PTHR15887:SF1">
    <property type="entry name" value="TRANSMEMBRANE PROTEIN 69"/>
    <property type="match status" value="1"/>
</dbReference>
<keyword evidence="1" id="KW-0812">Transmembrane</keyword>
<dbReference type="RefSeq" id="WP_139078825.1">
    <property type="nucleotide sequence ID" value="NZ_VDFU01000043.1"/>
</dbReference>
<dbReference type="Pfam" id="PF11911">
    <property type="entry name" value="DUF3429"/>
    <property type="match status" value="1"/>
</dbReference>
<accession>A0A5C4MJZ7</accession>
<dbReference type="InterPro" id="IPR021836">
    <property type="entry name" value="DUF3429"/>
</dbReference>
<gene>
    <name evidence="2" type="ORF">FHG66_19755</name>
</gene>